<dbReference type="Proteomes" id="UP001238450">
    <property type="component" value="Unassembled WGS sequence"/>
</dbReference>
<keyword evidence="3" id="KW-1185">Reference proteome</keyword>
<organism evidence="2 3">
    <name type="scientific">Croceifilum oryzae</name>
    <dbReference type="NCBI Taxonomy" id="1553429"/>
    <lineage>
        <taxon>Bacteria</taxon>
        <taxon>Bacillati</taxon>
        <taxon>Bacillota</taxon>
        <taxon>Bacilli</taxon>
        <taxon>Bacillales</taxon>
        <taxon>Thermoactinomycetaceae</taxon>
        <taxon>Croceifilum</taxon>
    </lineage>
</organism>
<comment type="caution">
    <text evidence="2">The sequence shown here is derived from an EMBL/GenBank/DDBJ whole genome shotgun (WGS) entry which is preliminary data.</text>
</comment>
<keyword evidence="1" id="KW-1133">Transmembrane helix</keyword>
<reference evidence="2 3" key="1">
    <citation type="submission" date="2023-07" db="EMBL/GenBank/DDBJ databases">
        <title>Genomic Encyclopedia of Type Strains, Phase IV (KMG-IV): sequencing the most valuable type-strain genomes for metagenomic binning, comparative biology and taxonomic classification.</title>
        <authorList>
            <person name="Goeker M."/>
        </authorList>
    </citation>
    <scope>NUCLEOTIDE SEQUENCE [LARGE SCALE GENOMIC DNA]</scope>
    <source>
        <strain evidence="2 3">DSM 46876</strain>
    </source>
</reference>
<accession>A0AAJ1TNY6</accession>
<evidence type="ECO:0000256" key="1">
    <source>
        <dbReference type="SAM" id="Phobius"/>
    </source>
</evidence>
<dbReference type="RefSeq" id="WP_307253260.1">
    <property type="nucleotide sequence ID" value="NZ_JAUSUV010000008.1"/>
</dbReference>
<dbReference type="EMBL" id="JAUSUV010000008">
    <property type="protein sequence ID" value="MDQ0417931.1"/>
    <property type="molecule type" value="Genomic_DNA"/>
</dbReference>
<feature type="transmembrane region" description="Helical" evidence="1">
    <location>
        <begin position="12"/>
        <end position="33"/>
    </location>
</feature>
<evidence type="ECO:0000313" key="2">
    <source>
        <dbReference type="EMBL" id="MDQ0417931.1"/>
    </source>
</evidence>
<keyword evidence="1" id="KW-0472">Membrane</keyword>
<keyword evidence="1" id="KW-0812">Transmembrane</keyword>
<name>A0AAJ1TNY6_9BACL</name>
<protein>
    <submittedName>
        <fullName evidence="2">Membrane protein</fullName>
    </submittedName>
</protein>
<proteinExistence type="predicted"/>
<evidence type="ECO:0000313" key="3">
    <source>
        <dbReference type="Proteomes" id="UP001238450"/>
    </source>
</evidence>
<dbReference type="InterPro" id="IPR006485">
    <property type="entry name" value="Phage-like_holin"/>
</dbReference>
<dbReference type="Pfam" id="PF04531">
    <property type="entry name" value="Phage_holin_1"/>
    <property type="match status" value="1"/>
</dbReference>
<gene>
    <name evidence="2" type="ORF">J2Z48_002115</name>
</gene>
<dbReference type="AlphaFoldDB" id="A0AAJ1TNY6"/>
<sequence length="76" mass="8308">MTKDKQRWRNKGLWVSLLAVIPVVLEASGVSLLPNQLEAGKEAVMSCLGLLVVLGVLSDPTTQNTGFLDDQKREDN</sequence>